<organism evidence="5 6">
    <name type="scientific">Trapa incisa</name>
    <dbReference type="NCBI Taxonomy" id="236973"/>
    <lineage>
        <taxon>Eukaryota</taxon>
        <taxon>Viridiplantae</taxon>
        <taxon>Streptophyta</taxon>
        <taxon>Embryophyta</taxon>
        <taxon>Tracheophyta</taxon>
        <taxon>Spermatophyta</taxon>
        <taxon>Magnoliopsida</taxon>
        <taxon>eudicotyledons</taxon>
        <taxon>Gunneridae</taxon>
        <taxon>Pentapetalae</taxon>
        <taxon>rosids</taxon>
        <taxon>malvids</taxon>
        <taxon>Myrtales</taxon>
        <taxon>Lythraceae</taxon>
        <taxon>Trapa</taxon>
    </lineage>
</organism>
<evidence type="ECO:0000256" key="2">
    <source>
        <dbReference type="ARBA" id="ARBA00023015"/>
    </source>
</evidence>
<gene>
    <name evidence="5" type="ORF">SAY87_019035</name>
</gene>
<protein>
    <submittedName>
        <fullName evidence="5">Uncharacterized protein</fullName>
    </submittedName>
</protein>
<feature type="compositionally biased region" description="Low complexity" evidence="4">
    <location>
        <begin position="19"/>
        <end position="28"/>
    </location>
</feature>
<keyword evidence="1" id="KW-0678">Repressor</keyword>
<name>A0AAN7K1M6_9MYRT</name>
<comment type="caution">
    <text evidence="5">The sequence shown here is derived from an EMBL/GenBank/DDBJ whole genome shotgun (WGS) entry which is preliminary data.</text>
</comment>
<keyword evidence="2" id="KW-0805">Transcription regulation</keyword>
<evidence type="ECO:0000256" key="3">
    <source>
        <dbReference type="ARBA" id="ARBA00023163"/>
    </source>
</evidence>
<sequence length="199" mass="21858">MGNGRAAAGGPRKSKKSSSGKSKQPQRGLGVAQLEKIRLYGQMGGSGCSSYGQFHEQYYPIPHPSSSFSQEELLGQTAYSSVPSSSYEGKQLISYTSPSASRSFNPNIMMRGIGSGDYERGSIRYGDYGQHSTHMSWNSSHGFMAEMPQCMQPSAMAGQPLNFHVQNPHDEDHKKYHSSLHGSEMNDTQELDLELRLSL</sequence>
<evidence type="ECO:0000256" key="1">
    <source>
        <dbReference type="ARBA" id="ARBA00022491"/>
    </source>
</evidence>
<proteinExistence type="predicted"/>
<dbReference type="GO" id="GO:0003700">
    <property type="term" value="F:DNA-binding transcription factor activity"/>
    <property type="evidence" value="ECO:0007669"/>
    <property type="project" value="InterPro"/>
</dbReference>
<evidence type="ECO:0000313" key="6">
    <source>
        <dbReference type="Proteomes" id="UP001345219"/>
    </source>
</evidence>
<dbReference type="PANTHER" id="PTHR33388">
    <property type="entry name" value="OS01G0212500 PROTEIN"/>
    <property type="match status" value="1"/>
</dbReference>
<keyword evidence="3" id="KW-0804">Transcription</keyword>
<dbReference type="PANTHER" id="PTHR33388:SF18">
    <property type="entry name" value="PROTEIN SPEAR1"/>
    <property type="match status" value="1"/>
</dbReference>
<accession>A0AAN7K1M6</accession>
<feature type="region of interest" description="Disordered" evidence="4">
    <location>
        <begin position="1"/>
        <end position="33"/>
    </location>
</feature>
<evidence type="ECO:0000313" key="5">
    <source>
        <dbReference type="EMBL" id="KAK4757734.1"/>
    </source>
</evidence>
<evidence type="ECO:0000256" key="4">
    <source>
        <dbReference type="SAM" id="MobiDB-lite"/>
    </source>
</evidence>
<dbReference type="InterPro" id="IPR040356">
    <property type="entry name" value="SPEAR"/>
</dbReference>
<reference evidence="5 6" key="1">
    <citation type="journal article" date="2023" name="Hortic Res">
        <title>Pangenome of water caltrop reveals structural variations and asymmetric subgenome divergence after allopolyploidization.</title>
        <authorList>
            <person name="Zhang X."/>
            <person name="Chen Y."/>
            <person name="Wang L."/>
            <person name="Yuan Y."/>
            <person name="Fang M."/>
            <person name="Shi L."/>
            <person name="Lu R."/>
            <person name="Comes H.P."/>
            <person name="Ma Y."/>
            <person name="Chen Y."/>
            <person name="Huang G."/>
            <person name="Zhou Y."/>
            <person name="Zheng Z."/>
            <person name="Qiu Y."/>
        </authorList>
    </citation>
    <scope>NUCLEOTIDE SEQUENCE [LARGE SCALE GENOMIC DNA]</scope>
    <source>
        <tissue evidence="5">Roots</tissue>
    </source>
</reference>
<keyword evidence="6" id="KW-1185">Reference proteome</keyword>
<dbReference type="Proteomes" id="UP001345219">
    <property type="component" value="Chromosome 15"/>
</dbReference>
<feature type="compositionally biased region" description="Low complexity" evidence="4">
    <location>
        <begin position="1"/>
        <end position="11"/>
    </location>
</feature>
<dbReference type="AlphaFoldDB" id="A0AAN7K1M6"/>
<dbReference type="EMBL" id="JAXIOK010000012">
    <property type="protein sequence ID" value="KAK4757734.1"/>
    <property type="molecule type" value="Genomic_DNA"/>
</dbReference>
<feature type="region of interest" description="Disordered" evidence="4">
    <location>
        <begin position="160"/>
        <end position="199"/>
    </location>
</feature>